<evidence type="ECO:0000313" key="4">
    <source>
        <dbReference type="Proteomes" id="UP000429229"/>
    </source>
</evidence>
<feature type="domain" description="HTH LytTR-type" evidence="2">
    <location>
        <begin position="219"/>
        <end position="322"/>
    </location>
</feature>
<feature type="transmembrane region" description="Helical" evidence="1">
    <location>
        <begin position="89"/>
        <end position="109"/>
    </location>
</feature>
<sequence length="322" mass="35262">MTFGLFIAGVVYFGVSAWRDYDREGSAILAVASLAAALQLAAETMRDLVSYPYPFHEIRLALILSFAIALALALLAYLLLVLFPDHHRARLLAIGATSCGMAALAWWMTGFDAKTLGMFALVAVAGAIAGLIAWRKANKAGAWVAVAALGFVAVMFYTSNRFLDLYLYLALGTLLLALFVRQAQQVASEQRERHREQARARELARTLDRIGQERQRQMLEVSQKGRTEYVSVGDIRHFAGAGDYVEAYWGEGRSGLLSDTLAALEESLPSGFIRTHRSHIVNAANVTALERDAAGTGRLVLDDSSEVPVSRRIMPEVRRSLG</sequence>
<keyword evidence="4" id="KW-1185">Reference proteome</keyword>
<comment type="caution">
    <text evidence="3">The sequence shown here is derived from an EMBL/GenBank/DDBJ whole genome shotgun (WGS) entry which is preliminary data.</text>
</comment>
<dbReference type="InterPro" id="IPR007492">
    <property type="entry name" value="LytTR_DNA-bd_dom"/>
</dbReference>
<feature type="transmembrane region" description="Helical" evidence="1">
    <location>
        <begin position="116"/>
        <end position="134"/>
    </location>
</feature>
<keyword evidence="1" id="KW-1133">Transmembrane helix</keyword>
<dbReference type="GO" id="GO:0000156">
    <property type="term" value="F:phosphorelay response regulator activity"/>
    <property type="evidence" value="ECO:0007669"/>
    <property type="project" value="InterPro"/>
</dbReference>
<reference evidence="3 4" key="1">
    <citation type="submission" date="2019-12" db="EMBL/GenBank/DDBJ databases">
        <title>Genomic-based taxomic classification of the family Erythrobacteraceae.</title>
        <authorList>
            <person name="Xu L."/>
        </authorList>
    </citation>
    <scope>NUCLEOTIDE SEQUENCE [LARGE SCALE GENOMIC DNA]</scope>
    <source>
        <strain evidence="3 4">LMG 29519</strain>
    </source>
</reference>
<keyword evidence="1" id="KW-0472">Membrane</keyword>
<dbReference type="RefSeq" id="WP_160615767.1">
    <property type="nucleotide sequence ID" value="NZ_WTYR01000001.1"/>
</dbReference>
<keyword evidence="1" id="KW-0812">Transmembrane</keyword>
<dbReference type="OrthoDB" id="9781059at2"/>
<dbReference type="EMBL" id="WTYR01000001">
    <property type="protein sequence ID" value="MXP09154.1"/>
    <property type="molecule type" value="Genomic_DNA"/>
</dbReference>
<evidence type="ECO:0000259" key="2">
    <source>
        <dbReference type="PROSITE" id="PS50930"/>
    </source>
</evidence>
<dbReference type="SMART" id="SM00850">
    <property type="entry name" value="LytTR"/>
    <property type="match status" value="1"/>
</dbReference>
<dbReference type="PANTHER" id="PTHR37299:SF1">
    <property type="entry name" value="STAGE 0 SPORULATION PROTEIN A HOMOLOG"/>
    <property type="match status" value="1"/>
</dbReference>
<dbReference type="Proteomes" id="UP000429229">
    <property type="component" value="Unassembled WGS sequence"/>
</dbReference>
<organism evidence="3 4">
    <name type="scientific">Alteriqipengyuania halimionae</name>
    <dbReference type="NCBI Taxonomy" id="1926630"/>
    <lineage>
        <taxon>Bacteria</taxon>
        <taxon>Pseudomonadati</taxon>
        <taxon>Pseudomonadota</taxon>
        <taxon>Alphaproteobacteria</taxon>
        <taxon>Sphingomonadales</taxon>
        <taxon>Erythrobacteraceae</taxon>
        <taxon>Alteriqipengyuania</taxon>
    </lineage>
</organism>
<dbReference type="PROSITE" id="PS50930">
    <property type="entry name" value="HTH_LYTTR"/>
    <property type="match status" value="1"/>
</dbReference>
<proteinExistence type="predicted"/>
<gene>
    <name evidence="3" type="ORF">GRI68_03055</name>
</gene>
<feature type="transmembrane region" description="Helical" evidence="1">
    <location>
        <begin position="27"/>
        <end position="48"/>
    </location>
</feature>
<name>A0A6I4U1I7_9SPHN</name>
<protein>
    <recommendedName>
        <fullName evidence="2">HTH LytTR-type domain-containing protein</fullName>
    </recommendedName>
</protein>
<feature type="transmembrane region" description="Helical" evidence="1">
    <location>
        <begin position="140"/>
        <end position="158"/>
    </location>
</feature>
<accession>A0A6I4U1I7</accession>
<evidence type="ECO:0000313" key="3">
    <source>
        <dbReference type="EMBL" id="MXP09154.1"/>
    </source>
</evidence>
<dbReference type="AlphaFoldDB" id="A0A6I4U1I7"/>
<dbReference type="InterPro" id="IPR046947">
    <property type="entry name" value="LytR-like"/>
</dbReference>
<dbReference type="Gene3D" id="2.40.50.1020">
    <property type="entry name" value="LytTr DNA-binding domain"/>
    <property type="match status" value="1"/>
</dbReference>
<dbReference type="Pfam" id="PF04397">
    <property type="entry name" value="LytTR"/>
    <property type="match status" value="1"/>
</dbReference>
<dbReference type="GO" id="GO:0003677">
    <property type="term" value="F:DNA binding"/>
    <property type="evidence" value="ECO:0007669"/>
    <property type="project" value="InterPro"/>
</dbReference>
<evidence type="ECO:0000256" key="1">
    <source>
        <dbReference type="SAM" id="Phobius"/>
    </source>
</evidence>
<feature type="transmembrane region" description="Helical" evidence="1">
    <location>
        <begin position="165"/>
        <end position="183"/>
    </location>
</feature>
<feature type="transmembrane region" description="Helical" evidence="1">
    <location>
        <begin position="60"/>
        <end position="83"/>
    </location>
</feature>
<dbReference type="PANTHER" id="PTHR37299">
    <property type="entry name" value="TRANSCRIPTIONAL REGULATOR-RELATED"/>
    <property type="match status" value="1"/>
</dbReference>